<feature type="transmembrane region" description="Helical" evidence="1">
    <location>
        <begin position="7"/>
        <end position="30"/>
    </location>
</feature>
<reference evidence="3" key="1">
    <citation type="submission" date="2015-10" db="EMBL/GenBank/DDBJ databases">
        <title>Metagenome-Assembled Genomes uncover a global brackish microbiome.</title>
        <authorList>
            <person name="Hugerth L.W."/>
            <person name="Larsson J."/>
            <person name="Alneberg J."/>
            <person name="Lindh M.V."/>
            <person name="Legrand C."/>
            <person name="Pinhassi J."/>
            <person name="Andersson A."/>
        </authorList>
    </citation>
    <scope>NUCLEOTIDE SEQUENCE [LARGE SCALE GENOMIC DNA]</scope>
</reference>
<comment type="caution">
    <text evidence="2">The sequence shown here is derived from an EMBL/GenBank/DDBJ whole genome shotgun (WGS) entry which is preliminary data.</text>
</comment>
<dbReference type="AlphaFoldDB" id="A0A0R2PIZ1"/>
<evidence type="ECO:0000313" key="2">
    <source>
        <dbReference type="EMBL" id="KRO36848.1"/>
    </source>
</evidence>
<dbReference type="EMBL" id="LIAV01000491">
    <property type="protein sequence ID" value="KRO36848.1"/>
    <property type="molecule type" value="Genomic_DNA"/>
</dbReference>
<proteinExistence type="predicted"/>
<keyword evidence="1" id="KW-0472">Membrane</keyword>
<protein>
    <recommendedName>
        <fullName evidence="4">YvaD family protein</fullName>
    </recommendedName>
</protein>
<gene>
    <name evidence="2" type="ORF">ABR63_05000</name>
</gene>
<organism evidence="2 3">
    <name type="scientific">SAR86 cluster bacterium BACL1 MAG-120920-bin57</name>
    <dbReference type="NCBI Taxonomy" id="1655571"/>
    <lineage>
        <taxon>Bacteria</taxon>
        <taxon>Pseudomonadati</taxon>
        <taxon>Pseudomonadota</taxon>
        <taxon>Gammaproteobacteria</taxon>
        <taxon>SAR86 cluster</taxon>
    </lineage>
</organism>
<keyword evidence="1" id="KW-1133">Transmembrane helix</keyword>
<dbReference type="InterPro" id="IPR020348">
    <property type="entry name" value="Uncharacterised_YvaD"/>
</dbReference>
<evidence type="ECO:0008006" key="4">
    <source>
        <dbReference type="Google" id="ProtNLM"/>
    </source>
</evidence>
<feature type="transmembrane region" description="Helical" evidence="1">
    <location>
        <begin position="107"/>
        <end position="124"/>
    </location>
</feature>
<feature type="transmembrane region" description="Helical" evidence="1">
    <location>
        <begin position="77"/>
        <end position="101"/>
    </location>
</feature>
<dbReference type="Pfam" id="PF17314">
    <property type="entry name" value="DUF5360"/>
    <property type="match status" value="1"/>
</dbReference>
<feature type="transmembrane region" description="Helical" evidence="1">
    <location>
        <begin position="50"/>
        <end position="70"/>
    </location>
</feature>
<evidence type="ECO:0000313" key="3">
    <source>
        <dbReference type="Proteomes" id="UP000050874"/>
    </source>
</evidence>
<accession>A0A0R2PIZ1</accession>
<name>A0A0R2PIZ1_9GAMM</name>
<sequence length="133" mass="16020">MRSAPKGLFIVFFIVDIAFIMYWAITYLHLLPPLFLYKDYTNSILVDWNWSFFPIDMLISISGLNTIWLYRNNSNRWVFFALVSLLLTLCSGLMAISFWIYHNDFDLGWWIPNLFLLFYPMFYLNKLYKILTL</sequence>
<evidence type="ECO:0000256" key="1">
    <source>
        <dbReference type="SAM" id="Phobius"/>
    </source>
</evidence>
<keyword evidence="1" id="KW-0812">Transmembrane</keyword>
<dbReference type="Proteomes" id="UP000050874">
    <property type="component" value="Unassembled WGS sequence"/>
</dbReference>